<comment type="caution">
    <text evidence="6">The sequence shown here is derived from an EMBL/GenBank/DDBJ whole genome shotgun (WGS) entry which is preliminary data.</text>
</comment>
<feature type="transmembrane region" description="Helical" evidence="3">
    <location>
        <begin position="138"/>
        <end position="158"/>
    </location>
</feature>
<feature type="transmembrane region" description="Helical" evidence="3">
    <location>
        <begin position="111"/>
        <end position="131"/>
    </location>
</feature>
<dbReference type="GO" id="GO:0005765">
    <property type="term" value="C:lysosomal membrane"/>
    <property type="evidence" value="ECO:0007669"/>
    <property type="project" value="TreeGrafter"/>
</dbReference>
<dbReference type="GO" id="GO:0006406">
    <property type="term" value="P:mRNA export from nucleus"/>
    <property type="evidence" value="ECO:0007669"/>
    <property type="project" value="UniProtKB-UniRule"/>
</dbReference>
<dbReference type="OrthoDB" id="6221744at2759"/>
<dbReference type="AlphaFoldDB" id="A0A2P6TYV3"/>
<dbReference type="GO" id="GO:0006325">
    <property type="term" value="P:chromatin organization"/>
    <property type="evidence" value="ECO:0007669"/>
    <property type="project" value="UniProtKB-KW"/>
</dbReference>
<dbReference type="PANTHER" id="PTHR12897:SF4">
    <property type="entry name" value="REGULATOR OF MON1-CCZ1 COMPLEX"/>
    <property type="match status" value="1"/>
</dbReference>
<feature type="region of interest" description="Disordered" evidence="2">
    <location>
        <begin position="696"/>
        <end position="739"/>
    </location>
</feature>
<dbReference type="Pfam" id="PF21029">
    <property type="entry name" value="RMC1_N"/>
    <property type="match status" value="1"/>
</dbReference>
<dbReference type="GO" id="GO:0015031">
    <property type="term" value="P:protein transport"/>
    <property type="evidence" value="ECO:0007669"/>
    <property type="project" value="UniProtKB-KW"/>
</dbReference>
<keyword evidence="1" id="KW-0805">Transcription regulation</keyword>
<evidence type="ECO:0000256" key="2">
    <source>
        <dbReference type="SAM" id="MobiDB-lite"/>
    </source>
</evidence>
<evidence type="ECO:0000259" key="5">
    <source>
        <dbReference type="Pfam" id="PF21029"/>
    </source>
</evidence>
<comment type="similarity">
    <text evidence="1">Belongs to the ENY2 family.</text>
</comment>
<organism evidence="6 7">
    <name type="scientific">Chlorella sorokiniana</name>
    <name type="common">Freshwater green alga</name>
    <dbReference type="NCBI Taxonomy" id="3076"/>
    <lineage>
        <taxon>Eukaryota</taxon>
        <taxon>Viridiplantae</taxon>
        <taxon>Chlorophyta</taxon>
        <taxon>core chlorophytes</taxon>
        <taxon>Trebouxiophyceae</taxon>
        <taxon>Chlorellales</taxon>
        <taxon>Chlorellaceae</taxon>
        <taxon>Chlorella clade</taxon>
        <taxon>Chlorella</taxon>
    </lineage>
</organism>
<feature type="compositionally biased region" description="Low complexity" evidence="2">
    <location>
        <begin position="705"/>
        <end position="720"/>
    </location>
</feature>
<feature type="transmembrane region" description="Helical" evidence="3">
    <location>
        <begin position="77"/>
        <end position="99"/>
    </location>
</feature>
<evidence type="ECO:0000259" key="4">
    <source>
        <dbReference type="Pfam" id="PF07035"/>
    </source>
</evidence>
<dbReference type="GO" id="GO:0005643">
    <property type="term" value="C:nuclear pore"/>
    <property type="evidence" value="ECO:0007669"/>
    <property type="project" value="UniProtKB-UniRule"/>
</dbReference>
<comment type="function">
    <text evidence="1">Involved in mRNA export coupled transcription activation by association with both the TREX-2 and the SAGA complexes. The transcription regulatory histone acetylation (HAT) complex SAGA is a multiprotein complex that activates transcription by remodeling chromatin and mediating histone acetylation and deubiquitination. Within the SAGA complex, participates to a subcomplex that specifically deubiquitinates histones. The SAGA complex is recruited to specific gene promoters by activators, where it is required for transcription. The TREX-2 complex functions in docking export-competent ribonucleoprotein particles (mRNPs) to the nuclear entrance of the nuclear pore complex (nuclear basket). TREX-2 participates in mRNA export and accurate chromatin positioning in the nucleus by tethering genes to the nuclear periphery.</text>
</comment>
<feature type="domain" description="Mic1" evidence="4">
    <location>
        <begin position="742"/>
        <end position="908"/>
    </location>
</feature>
<feature type="compositionally biased region" description="Gly residues" evidence="2">
    <location>
        <begin position="723"/>
        <end position="732"/>
    </location>
</feature>
<dbReference type="GO" id="GO:0071819">
    <property type="term" value="C:DUBm complex"/>
    <property type="evidence" value="ECO:0007669"/>
    <property type="project" value="UniProtKB-UniRule"/>
</dbReference>
<gene>
    <name evidence="6" type="ORF">C2E21_2071</name>
</gene>
<dbReference type="PANTHER" id="PTHR12897">
    <property type="entry name" value="COLON CANCER-ASSOCIATED PROTEIN MIC1"/>
    <property type="match status" value="1"/>
</dbReference>
<feature type="transmembrane region" description="Helical" evidence="3">
    <location>
        <begin position="178"/>
        <end position="199"/>
    </location>
</feature>
<dbReference type="InterPro" id="IPR038212">
    <property type="entry name" value="TF_EnY2_sf"/>
</dbReference>
<dbReference type="InterPro" id="IPR040371">
    <property type="entry name" value="RMC1"/>
</dbReference>
<dbReference type="GO" id="GO:0006368">
    <property type="term" value="P:transcription elongation by RNA polymerase II"/>
    <property type="evidence" value="ECO:0007669"/>
    <property type="project" value="UniProtKB-UniRule"/>
</dbReference>
<dbReference type="GO" id="GO:0010506">
    <property type="term" value="P:regulation of autophagy"/>
    <property type="evidence" value="ECO:0007669"/>
    <property type="project" value="InterPro"/>
</dbReference>
<dbReference type="Proteomes" id="UP000239899">
    <property type="component" value="Unassembled WGS sequence"/>
</dbReference>
<keyword evidence="3" id="KW-1133">Transmembrane helix</keyword>
<keyword evidence="1" id="KW-0804">Transcription</keyword>
<dbReference type="Pfam" id="PF10163">
    <property type="entry name" value="EnY2"/>
    <property type="match status" value="1"/>
</dbReference>
<evidence type="ECO:0000256" key="1">
    <source>
        <dbReference type="HAMAP-Rule" id="MF_03046"/>
    </source>
</evidence>
<keyword evidence="1" id="KW-0813">Transport</keyword>
<feature type="transmembrane region" description="Helical" evidence="3">
    <location>
        <begin position="50"/>
        <end position="70"/>
    </location>
</feature>
<dbReference type="GO" id="GO:0035658">
    <property type="term" value="C:Mon1-Ccz1 complex"/>
    <property type="evidence" value="ECO:0007669"/>
    <property type="project" value="InterPro"/>
</dbReference>
<reference evidence="6 7" key="1">
    <citation type="journal article" date="2018" name="Plant J.">
        <title>Genome sequences of Chlorella sorokiniana UTEX 1602 and Micractinium conductrix SAG 241.80: implications to maltose excretion by a green alga.</title>
        <authorList>
            <person name="Arriola M.B."/>
            <person name="Velmurugan N."/>
            <person name="Zhang Y."/>
            <person name="Plunkett M.H."/>
            <person name="Hondzo H."/>
            <person name="Barney B.M."/>
        </authorList>
    </citation>
    <scope>NUCLEOTIDE SEQUENCE [LARGE SCALE GENOMIC DNA]</scope>
    <source>
        <strain evidence="7">UTEX 1602</strain>
    </source>
</reference>
<dbReference type="GO" id="GO:0005654">
    <property type="term" value="C:nucleoplasm"/>
    <property type="evidence" value="ECO:0007669"/>
    <property type="project" value="UniProtKB-SubCell"/>
</dbReference>
<dbReference type="GO" id="GO:0000124">
    <property type="term" value="C:SAGA complex"/>
    <property type="evidence" value="ECO:0007669"/>
    <property type="project" value="UniProtKB-UniRule"/>
</dbReference>
<comment type="subcellular location">
    <subcellularLocation>
        <location evidence="1">Nucleus</location>
        <location evidence="1">Nucleoplasm</location>
    </subcellularLocation>
</comment>
<keyword evidence="3" id="KW-0812">Transmembrane</keyword>
<feature type="transmembrane region" description="Helical" evidence="3">
    <location>
        <begin position="20"/>
        <end position="44"/>
    </location>
</feature>
<dbReference type="GO" id="GO:0031902">
    <property type="term" value="C:late endosome membrane"/>
    <property type="evidence" value="ECO:0007669"/>
    <property type="project" value="TreeGrafter"/>
</dbReference>
<sequence length="945" mass="99958">MQSGLSGRMRRLERQRPEAVRWAALAALSSTYAVGSTSQIVAAGWMDASIIQLVMLFSVLGVALVQALLLRHRLPCLLWPCALLMLGGSAMVLGPTIGSSASSGGLSGTDGWLGLALAIVTMVMTVANFVILQASRHLGFTATQLQFCYLPLAILALLPLSLPIDGTNWSANFSGWDAGWWAILVVNGALVYLGGNFALQNATWALGAPLVSMLYGLRLVFAIAEQKLVLGRTVLGRSKRRLSVEETVDKKLVLSGARDELKQLARARLEESGWTDEVRQLCREFVAREGADGVRHEQIVAAVKPAARQKVPDNLKAELLKRDSSAASSTARAFLVSEGPPVRLIRSSLDGSMTALHRSARLVECHCHATGCMFVEAAGADKQGRKSAEVQLLGFFWTASQLVMVTGAGLELHSVHPSRQALRLDATLPLQGVQWYVYSPQTQMVVLGSGSNGAKLQAIQFSRTGVLRLPLLDLTPPWGSPIRPGVAAAISTALDGFSAARDQPPRLVGPDTCWVVVLYGRVFCCHHDRRAAVLRLYRLFRDATSLAHTFDVFAQQLELSVVDNVLVVHHIDSAVCMLIDIMDGSGSPLTAGGEAAAAAPAAAYALHFPWWLVDTAGGIVYRLQLDLRAIADSQSDFCRLLAFLQRRRAAAAPRRDAAAISLRALRTMAAEEPPLRALRQAFDIVNSCAVGGNARQQQQVGSRVPSGTSSAASSGRASPLPAGPGGTAGGTGAASPSPAAAAAAQQLGPVVLPQDLHDSVFAPLHAQRRCRPAYLQAALCEYLASCDIHGLAPCPSLAALLVDVLLEQGLSHAVAPLLLALPQLDSVLLAEHLEEADASGRLPGGTHLAQQLLQRLGAQNARCRLLLRHGHARQALLLARQQGLLSQFAADALLDAAAAGGDALLLAAAHRICAAPANAGGLVQAARSRKGSFQPAQLDALLAAA</sequence>
<keyword evidence="3" id="KW-0472">Membrane</keyword>
<comment type="subunit">
    <text evidence="1">Component of the nuclear pore complex (NPC)-associated TREX-2 complex (transcription and export complex 2). Component of the SAGA transcription coactivator-HAT complex. Within the SAGA complex, participates to a subcomplex of SAGA called the DUB module (deubiquitination module).</text>
</comment>
<dbReference type="GO" id="GO:0070390">
    <property type="term" value="C:transcription export complex 2"/>
    <property type="evidence" value="ECO:0007669"/>
    <property type="project" value="UniProtKB-UniRule"/>
</dbReference>
<keyword evidence="1" id="KW-0156">Chromatin regulator</keyword>
<protein>
    <recommendedName>
        <fullName evidence="1">Transcription and mRNA export factor ENY2</fullName>
    </recommendedName>
    <alternativeName>
        <fullName evidence="1">Enhancer of yellow 2 transcription factor homolog</fullName>
    </alternativeName>
</protein>
<accession>A0A2P6TYV3</accession>
<dbReference type="EMBL" id="LHPG02000004">
    <property type="protein sequence ID" value="PRW59246.1"/>
    <property type="molecule type" value="Genomic_DNA"/>
</dbReference>
<evidence type="ECO:0000313" key="7">
    <source>
        <dbReference type="Proteomes" id="UP000239899"/>
    </source>
</evidence>
<keyword evidence="1" id="KW-0509">mRNA transport</keyword>
<keyword evidence="1" id="KW-0539">Nucleus</keyword>
<dbReference type="InterPro" id="IPR018783">
    <property type="entry name" value="TF_ENY2"/>
</dbReference>
<name>A0A2P6TYV3_CHLSO</name>
<proteinExistence type="inferred from homology"/>
<dbReference type="InterPro" id="IPR049040">
    <property type="entry name" value="RMC1_N"/>
</dbReference>
<feature type="transmembrane region" description="Helical" evidence="3">
    <location>
        <begin position="206"/>
        <end position="224"/>
    </location>
</feature>
<evidence type="ECO:0000256" key="3">
    <source>
        <dbReference type="SAM" id="Phobius"/>
    </source>
</evidence>
<dbReference type="GO" id="GO:0003713">
    <property type="term" value="F:transcription coactivator activity"/>
    <property type="evidence" value="ECO:0007669"/>
    <property type="project" value="UniProtKB-UniRule"/>
</dbReference>
<dbReference type="HAMAP" id="MF_03046">
    <property type="entry name" value="ENY2_Sus1"/>
    <property type="match status" value="1"/>
</dbReference>
<keyword evidence="7" id="KW-1185">Reference proteome</keyword>
<keyword evidence="1" id="KW-0811">Translocation</keyword>
<dbReference type="Gene3D" id="1.10.246.140">
    <property type="match status" value="1"/>
</dbReference>
<keyword evidence="1" id="KW-0010">Activator</keyword>
<feature type="domain" description="Regulator of MON1-CCZ1 complex N-terminal" evidence="5">
    <location>
        <begin position="331"/>
        <end position="421"/>
    </location>
</feature>
<keyword evidence="1" id="KW-0653">Protein transport</keyword>
<dbReference type="InterPro" id="IPR009755">
    <property type="entry name" value="RMC1_C"/>
</dbReference>
<evidence type="ECO:0000313" key="6">
    <source>
        <dbReference type="EMBL" id="PRW59246.1"/>
    </source>
</evidence>
<dbReference type="Pfam" id="PF07035">
    <property type="entry name" value="RMC1_C"/>
    <property type="match status" value="1"/>
</dbReference>